<organism evidence="1">
    <name type="scientific">Tanacetum cinerariifolium</name>
    <name type="common">Dalmatian daisy</name>
    <name type="synonym">Chrysanthemum cinerariifolium</name>
    <dbReference type="NCBI Taxonomy" id="118510"/>
    <lineage>
        <taxon>Eukaryota</taxon>
        <taxon>Viridiplantae</taxon>
        <taxon>Streptophyta</taxon>
        <taxon>Embryophyta</taxon>
        <taxon>Tracheophyta</taxon>
        <taxon>Spermatophyta</taxon>
        <taxon>Magnoliopsida</taxon>
        <taxon>eudicotyledons</taxon>
        <taxon>Gunneridae</taxon>
        <taxon>Pentapetalae</taxon>
        <taxon>asterids</taxon>
        <taxon>campanulids</taxon>
        <taxon>Asterales</taxon>
        <taxon>Asteraceae</taxon>
        <taxon>Asteroideae</taxon>
        <taxon>Anthemideae</taxon>
        <taxon>Anthemidinae</taxon>
        <taxon>Tanacetum</taxon>
    </lineage>
</organism>
<gene>
    <name evidence="1" type="ORF">Tci_926566</name>
</gene>
<proteinExistence type="predicted"/>
<name>A0A699X4E1_TANCI</name>
<accession>A0A699X4E1</accession>
<sequence length="67" mass="6451">VGAIVGRDKVGFAVGVHVGHRNIVGHAAGAGRGGSHGLEGTRAVAQQHAHGAASVIAGNDVALAVVI</sequence>
<dbReference type="AlphaFoldDB" id="A0A699X4E1"/>
<dbReference type="EMBL" id="BKCJ011807831">
    <property type="protein sequence ID" value="GFD54597.1"/>
    <property type="molecule type" value="Genomic_DNA"/>
</dbReference>
<feature type="non-terminal residue" evidence="1">
    <location>
        <position position="1"/>
    </location>
</feature>
<evidence type="ECO:0000313" key="1">
    <source>
        <dbReference type="EMBL" id="GFD54597.1"/>
    </source>
</evidence>
<protein>
    <submittedName>
        <fullName evidence="1">Uncharacterized protein</fullName>
    </submittedName>
</protein>
<comment type="caution">
    <text evidence="1">The sequence shown here is derived from an EMBL/GenBank/DDBJ whole genome shotgun (WGS) entry which is preliminary data.</text>
</comment>
<reference evidence="1" key="1">
    <citation type="journal article" date="2019" name="Sci. Rep.">
        <title>Draft genome of Tanacetum cinerariifolium, the natural source of mosquito coil.</title>
        <authorList>
            <person name="Yamashiro T."/>
            <person name="Shiraishi A."/>
            <person name="Satake H."/>
            <person name="Nakayama K."/>
        </authorList>
    </citation>
    <scope>NUCLEOTIDE SEQUENCE</scope>
</reference>